<name>A0A0N8KEF9_9HYPH</name>
<evidence type="ECO:0000313" key="2">
    <source>
        <dbReference type="EMBL" id="SCC81758.1"/>
    </source>
</evidence>
<dbReference type="InterPro" id="IPR049245">
    <property type="entry name" value="DUF6880"/>
</dbReference>
<reference evidence="1 3" key="1">
    <citation type="submission" date="2015-09" db="EMBL/GenBank/DDBJ databases">
        <title>Identification and resolution of microdiversity through metagenomic sequencing of parallel consortia.</title>
        <authorList>
            <person name="Nelson W.C."/>
            <person name="Romine M.F."/>
            <person name="Lindemann S.R."/>
        </authorList>
    </citation>
    <scope>NUCLEOTIDE SEQUENCE [LARGE SCALE GENOMIC DNA]</scope>
    <source>
        <strain evidence="1">HL-109</strain>
    </source>
</reference>
<dbReference type="EMBL" id="FMBM01000002">
    <property type="protein sequence ID" value="SCC81758.1"/>
    <property type="molecule type" value="Genomic_DNA"/>
</dbReference>
<dbReference type="Proteomes" id="UP000050497">
    <property type="component" value="Unassembled WGS sequence"/>
</dbReference>
<dbReference type="Proteomes" id="UP000182800">
    <property type="component" value="Unassembled WGS sequence"/>
</dbReference>
<dbReference type="OrthoDB" id="7183688at2"/>
<organism evidence="1 3">
    <name type="scientific">Saliniramus fredricksonii</name>
    <dbReference type="NCBI Taxonomy" id="1653334"/>
    <lineage>
        <taxon>Bacteria</taxon>
        <taxon>Pseudomonadati</taxon>
        <taxon>Pseudomonadota</taxon>
        <taxon>Alphaproteobacteria</taxon>
        <taxon>Hyphomicrobiales</taxon>
        <taxon>Salinarimonadaceae</taxon>
        <taxon>Saliniramus</taxon>
    </lineage>
</organism>
<reference evidence="2 4" key="2">
    <citation type="submission" date="2016-08" db="EMBL/GenBank/DDBJ databases">
        <authorList>
            <person name="Varghese N."/>
            <person name="Submissions Spin"/>
        </authorList>
    </citation>
    <scope>NUCLEOTIDE SEQUENCE [LARGE SCALE GENOMIC DNA]</scope>
    <source>
        <strain evidence="2 4">HL-109</strain>
    </source>
</reference>
<proteinExistence type="predicted"/>
<evidence type="ECO:0000313" key="3">
    <source>
        <dbReference type="Proteomes" id="UP000050497"/>
    </source>
</evidence>
<protein>
    <submittedName>
        <fullName evidence="1">Uncharacterized protein</fullName>
    </submittedName>
</protein>
<gene>
    <name evidence="2" type="ORF">GA0071312_2720</name>
    <name evidence="1" type="ORF">HLUCCO17_07530</name>
</gene>
<comment type="caution">
    <text evidence="1">The sequence shown here is derived from an EMBL/GenBank/DDBJ whole genome shotgun (WGS) entry which is preliminary data.</text>
</comment>
<sequence>MASRTTLNAANLKALGAERLAELLIEISTGDAAAKRKLRLALAGAQSPKDAAREVNKRLTSIARARTFVNWQNRKKLVDDLETQRRAIVDQIAPADPQEALDLIWRFLAVADPVFERCDDSSGTVIGIFHQALSDLADIATKAEADPRVTADRVFAALQDNGFGQYDGIITILAPLLGETGLTHLEQRITEYGREEITVPPPEERRAVAYGLNITIYADEMRARQRDSMVRMALMEIADARGDVDAFIAQYDTETRAVPQIAAEIAIRLLEDERPEEALGFIEGAQREDGRFVPEAWHAARLATLDALGRRDEAQAARWQLFENELSVAFLRDYLKNLPDFDDIEAEQKAMDHAAAHKDPLVALHFFLEWPAPDRAAALLIAQRAKINGDHYEILTPAAEALRNAHPLAATIALRAMIDFTLTQARSSRYGHAARHLATCADLAKQIADFGGIEDHETYQSRLKREHGRKQAFWARVSGG</sequence>
<evidence type="ECO:0000313" key="4">
    <source>
        <dbReference type="Proteomes" id="UP000182800"/>
    </source>
</evidence>
<evidence type="ECO:0000313" key="1">
    <source>
        <dbReference type="EMBL" id="KPQ11226.1"/>
    </source>
</evidence>
<dbReference type="EMBL" id="LJSX01000009">
    <property type="protein sequence ID" value="KPQ11226.1"/>
    <property type="molecule type" value="Genomic_DNA"/>
</dbReference>
<dbReference type="Pfam" id="PF21810">
    <property type="entry name" value="DUF6880"/>
    <property type="match status" value="1"/>
</dbReference>
<keyword evidence="4" id="KW-1185">Reference proteome</keyword>
<dbReference type="PATRIC" id="fig|1653334.4.peg.2582"/>
<dbReference type="STRING" id="1653334.GA0071312_2720"/>
<dbReference type="AlphaFoldDB" id="A0A0N8KEF9"/>
<dbReference type="RefSeq" id="WP_074445392.1">
    <property type="nucleotide sequence ID" value="NZ_FMBM01000002.1"/>
</dbReference>
<accession>A0A0N8KEF9</accession>